<protein>
    <submittedName>
        <fullName evidence="2">Uncharacterized protein</fullName>
    </submittedName>
</protein>
<feature type="region of interest" description="Disordered" evidence="1">
    <location>
        <begin position="32"/>
        <end position="81"/>
    </location>
</feature>
<keyword evidence="3" id="KW-1185">Reference proteome</keyword>
<accession>A0A8H6YVF8</accession>
<feature type="compositionally biased region" description="Basic and acidic residues" evidence="1">
    <location>
        <begin position="51"/>
        <end position="64"/>
    </location>
</feature>
<dbReference type="EMBL" id="JACAZH010000006">
    <property type="protein sequence ID" value="KAF7367133.1"/>
    <property type="molecule type" value="Genomic_DNA"/>
</dbReference>
<sequence>MPEFLLCESRVRDSIADLLRGASIKVILVQPLQGSRKTDNAGPSSAGLTKANDKPSLVHEKDRPSLASGANPKKATRDLHV</sequence>
<proteinExistence type="predicted"/>
<comment type="caution">
    <text evidence="2">The sequence shown here is derived from an EMBL/GenBank/DDBJ whole genome shotgun (WGS) entry which is preliminary data.</text>
</comment>
<evidence type="ECO:0000313" key="2">
    <source>
        <dbReference type="EMBL" id="KAF7367133.1"/>
    </source>
</evidence>
<reference evidence="2" key="1">
    <citation type="submission" date="2020-05" db="EMBL/GenBank/DDBJ databases">
        <title>Mycena genomes resolve the evolution of fungal bioluminescence.</title>
        <authorList>
            <person name="Tsai I.J."/>
        </authorList>
    </citation>
    <scope>NUCLEOTIDE SEQUENCE</scope>
    <source>
        <strain evidence="2">160909Yilan</strain>
    </source>
</reference>
<evidence type="ECO:0000313" key="3">
    <source>
        <dbReference type="Proteomes" id="UP000623467"/>
    </source>
</evidence>
<dbReference type="Proteomes" id="UP000623467">
    <property type="component" value="Unassembled WGS sequence"/>
</dbReference>
<name>A0A8H6YVF8_9AGAR</name>
<gene>
    <name evidence="2" type="ORF">MSAN_00973000</name>
</gene>
<organism evidence="2 3">
    <name type="scientific">Mycena sanguinolenta</name>
    <dbReference type="NCBI Taxonomy" id="230812"/>
    <lineage>
        <taxon>Eukaryota</taxon>
        <taxon>Fungi</taxon>
        <taxon>Dikarya</taxon>
        <taxon>Basidiomycota</taxon>
        <taxon>Agaricomycotina</taxon>
        <taxon>Agaricomycetes</taxon>
        <taxon>Agaricomycetidae</taxon>
        <taxon>Agaricales</taxon>
        <taxon>Marasmiineae</taxon>
        <taxon>Mycenaceae</taxon>
        <taxon>Mycena</taxon>
    </lineage>
</organism>
<dbReference type="AlphaFoldDB" id="A0A8H6YVF8"/>
<evidence type="ECO:0000256" key="1">
    <source>
        <dbReference type="SAM" id="MobiDB-lite"/>
    </source>
</evidence>